<dbReference type="AlphaFoldDB" id="A0A161PR61"/>
<dbReference type="PANTHER" id="PTHR30026:SF20">
    <property type="entry name" value="OUTER MEMBRANE PROTEIN TOLC"/>
    <property type="match status" value="1"/>
</dbReference>
<dbReference type="Gene3D" id="1.20.1600.10">
    <property type="entry name" value="Outer membrane efflux proteins (OEP)"/>
    <property type="match status" value="1"/>
</dbReference>
<dbReference type="InterPro" id="IPR003423">
    <property type="entry name" value="OMP_efflux"/>
</dbReference>
<name>A0A161PR61_BDEBC</name>
<gene>
    <name evidence="10" type="ORF">AZI87_12840</name>
</gene>
<evidence type="ECO:0000256" key="3">
    <source>
        <dbReference type="ARBA" id="ARBA00022448"/>
    </source>
</evidence>
<evidence type="ECO:0000256" key="8">
    <source>
        <dbReference type="SAM" id="Coils"/>
    </source>
</evidence>
<evidence type="ECO:0000256" key="5">
    <source>
        <dbReference type="ARBA" id="ARBA00022692"/>
    </source>
</evidence>
<proteinExistence type="inferred from homology"/>
<comment type="subcellular location">
    <subcellularLocation>
        <location evidence="1">Cell outer membrane</location>
    </subcellularLocation>
</comment>
<reference evidence="10 11" key="1">
    <citation type="submission" date="2016-03" db="EMBL/GenBank/DDBJ databases">
        <authorList>
            <person name="Ploux O."/>
        </authorList>
    </citation>
    <scope>NUCLEOTIDE SEQUENCE [LARGE SCALE GENOMIC DNA]</scope>
    <source>
        <strain evidence="10 11">EC13</strain>
    </source>
</reference>
<evidence type="ECO:0000313" key="10">
    <source>
        <dbReference type="EMBL" id="KYG65420.1"/>
    </source>
</evidence>
<organism evidence="10 11">
    <name type="scientific">Bdellovibrio bacteriovorus</name>
    <dbReference type="NCBI Taxonomy" id="959"/>
    <lineage>
        <taxon>Bacteria</taxon>
        <taxon>Pseudomonadati</taxon>
        <taxon>Bdellovibrionota</taxon>
        <taxon>Bdellovibrionia</taxon>
        <taxon>Bdellovibrionales</taxon>
        <taxon>Pseudobdellovibrionaceae</taxon>
        <taxon>Bdellovibrio</taxon>
    </lineage>
</organism>
<keyword evidence="3" id="KW-0813">Transport</keyword>
<keyword evidence="8" id="KW-0175">Coiled coil</keyword>
<evidence type="ECO:0000256" key="2">
    <source>
        <dbReference type="ARBA" id="ARBA00007613"/>
    </source>
</evidence>
<sequence length="476" mass="52557">MKKGAVVGLLLWMWQPQTFAMNLQEYLKTVESKHKGLQSYQSSQDAALDRREAADIELVPQLTAGVGYLSDKSPLGQFAQLGGTQTTAKDLRLGLGKKFSSGTAVSVTATASEVENEGALLNPMFGKFSYGSLGLSLSQSLWRDSFGRATRLRWQRQDAATEAEVGKFDLQKKALLVEAEAAYWDYIYQIENLKIGRASLERAKRIENWTRRRVNDGISDRADLLSTQALVASRQLTLVSAEDDLAAAKRKIRDFLELSDAEAFPDITGDISQKRPLTSMVDGKDGKVVALNAYLASLNAKAMALVARETEDAYRPDLVLSGSYATNNFQPDKSISDATSKWTDTNLPTWKAGLNLVYLFDTDVKTSAQAAARKDALAAKLQGERAMLDSESSWIELNRRYVEMTKRVDSATQISQLQLQAAKAQADLFNKGRSITANVITAEQDAEEAELALTKLKSEQRKMEAQGRLFVVVEEK</sequence>
<dbReference type="GO" id="GO:0009279">
    <property type="term" value="C:cell outer membrane"/>
    <property type="evidence" value="ECO:0007669"/>
    <property type="project" value="UniProtKB-SubCell"/>
</dbReference>
<dbReference type="PANTHER" id="PTHR30026">
    <property type="entry name" value="OUTER MEMBRANE PROTEIN TOLC"/>
    <property type="match status" value="1"/>
</dbReference>
<accession>A0A161PR61</accession>
<protein>
    <submittedName>
        <fullName evidence="10">Uncharacterized protein</fullName>
    </submittedName>
</protein>
<evidence type="ECO:0000256" key="6">
    <source>
        <dbReference type="ARBA" id="ARBA00023136"/>
    </source>
</evidence>
<feature type="chain" id="PRO_5007825685" evidence="9">
    <location>
        <begin position="21"/>
        <end position="476"/>
    </location>
</feature>
<keyword evidence="6" id="KW-0472">Membrane</keyword>
<keyword evidence="7" id="KW-0998">Cell outer membrane</keyword>
<feature type="coiled-coil region" evidence="8">
    <location>
        <begin position="439"/>
        <end position="466"/>
    </location>
</feature>
<evidence type="ECO:0000313" key="11">
    <source>
        <dbReference type="Proteomes" id="UP000075799"/>
    </source>
</evidence>
<dbReference type="SUPFAM" id="SSF56954">
    <property type="entry name" value="Outer membrane efflux proteins (OEP)"/>
    <property type="match status" value="1"/>
</dbReference>
<dbReference type="GO" id="GO:1990281">
    <property type="term" value="C:efflux pump complex"/>
    <property type="evidence" value="ECO:0007669"/>
    <property type="project" value="TreeGrafter"/>
</dbReference>
<dbReference type="EMBL" id="LUKD01000005">
    <property type="protein sequence ID" value="KYG65420.1"/>
    <property type="molecule type" value="Genomic_DNA"/>
</dbReference>
<keyword evidence="9" id="KW-0732">Signal</keyword>
<dbReference type="Proteomes" id="UP000075799">
    <property type="component" value="Unassembled WGS sequence"/>
</dbReference>
<keyword evidence="5" id="KW-0812">Transmembrane</keyword>
<evidence type="ECO:0000256" key="1">
    <source>
        <dbReference type="ARBA" id="ARBA00004442"/>
    </source>
</evidence>
<dbReference type="GO" id="GO:0015562">
    <property type="term" value="F:efflux transmembrane transporter activity"/>
    <property type="evidence" value="ECO:0007669"/>
    <property type="project" value="InterPro"/>
</dbReference>
<comment type="caution">
    <text evidence="10">The sequence shown here is derived from an EMBL/GenBank/DDBJ whole genome shotgun (WGS) entry which is preliminary data.</text>
</comment>
<dbReference type="InterPro" id="IPR051906">
    <property type="entry name" value="TolC-like"/>
</dbReference>
<evidence type="ECO:0000256" key="4">
    <source>
        <dbReference type="ARBA" id="ARBA00022452"/>
    </source>
</evidence>
<keyword evidence="4" id="KW-1134">Transmembrane beta strand</keyword>
<comment type="similarity">
    <text evidence="2">Belongs to the outer membrane factor (OMF) (TC 1.B.17) family.</text>
</comment>
<dbReference type="RefSeq" id="WP_063207745.1">
    <property type="nucleotide sequence ID" value="NZ_LUKD01000005.1"/>
</dbReference>
<evidence type="ECO:0000256" key="9">
    <source>
        <dbReference type="SAM" id="SignalP"/>
    </source>
</evidence>
<dbReference type="Pfam" id="PF02321">
    <property type="entry name" value="OEP"/>
    <property type="match status" value="1"/>
</dbReference>
<evidence type="ECO:0000256" key="7">
    <source>
        <dbReference type="ARBA" id="ARBA00023237"/>
    </source>
</evidence>
<feature type="signal peptide" evidence="9">
    <location>
        <begin position="1"/>
        <end position="20"/>
    </location>
</feature>
<dbReference type="OrthoDB" id="5288389at2"/>
<dbReference type="GO" id="GO:0015288">
    <property type="term" value="F:porin activity"/>
    <property type="evidence" value="ECO:0007669"/>
    <property type="project" value="TreeGrafter"/>
</dbReference>